<evidence type="ECO:0000313" key="1">
    <source>
        <dbReference type="EMBL" id="MCI39204.1"/>
    </source>
</evidence>
<accession>A0A392RSY0</accession>
<dbReference type="EMBL" id="LXQA010264816">
    <property type="protein sequence ID" value="MCI39204.1"/>
    <property type="molecule type" value="Genomic_DNA"/>
</dbReference>
<feature type="non-terminal residue" evidence="1">
    <location>
        <position position="31"/>
    </location>
</feature>
<evidence type="ECO:0000313" key="2">
    <source>
        <dbReference type="Proteomes" id="UP000265520"/>
    </source>
</evidence>
<dbReference type="Proteomes" id="UP000265520">
    <property type="component" value="Unassembled WGS sequence"/>
</dbReference>
<keyword evidence="2" id="KW-1185">Reference proteome</keyword>
<proteinExistence type="predicted"/>
<reference evidence="1 2" key="1">
    <citation type="journal article" date="2018" name="Front. Plant Sci.">
        <title>Red Clover (Trifolium pratense) and Zigzag Clover (T. medium) - A Picture of Genomic Similarities and Differences.</title>
        <authorList>
            <person name="Dluhosova J."/>
            <person name="Istvanek J."/>
            <person name="Nedelnik J."/>
            <person name="Repkova J."/>
        </authorList>
    </citation>
    <scope>NUCLEOTIDE SEQUENCE [LARGE SCALE GENOMIC DNA]</scope>
    <source>
        <strain evidence="2">cv. 10/8</strain>
        <tissue evidence="1">Leaf</tissue>
    </source>
</reference>
<sequence length="31" mass="3488">MMGIYYPSRLFSRFPIAIDDVDTPINSLGPT</sequence>
<dbReference type="AlphaFoldDB" id="A0A392RSY0"/>
<protein>
    <submittedName>
        <fullName evidence="1">Uncharacterized protein</fullName>
    </submittedName>
</protein>
<name>A0A392RSY0_9FABA</name>
<organism evidence="1 2">
    <name type="scientific">Trifolium medium</name>
    <dbReference type="NCBI Taxonomy" id="97028"/>
    <lineage>
        <taxon>Eukaryota</taxon>
        <taxon>Viridiplantae</taxon>
        <taxon>Streptophyta</taxon>
        <taxon>Embryophyta</taxon>
        <taxon>Tracheophyta</taxon>
        <taxon>Spermatophyta</taxon>
        <taxon>Magnoliopsida</taxon>
        <taxon>eudicotyledons</taxon>
        <taxon>Gunneridae</taxon>
        <taxon>Pentapetalae</taxon>
        <taxon>rosids</taxon>
        <taxon>fabids</taxon>
        <taxon>Fabales</taxon>
        <taxon>Fabaceae</taxon>
        <taxon>Papilionoideae</taxon>
        <taxon>50 kb inversion clade</taxon>
        <taxon>NPAAA clade</taxon>
        <taxon>Hologalegina</taxon>
        <taxon>IRL clade</taxon>
        <taxon>Trifolieae</taxon>
        <taxon>Trifolium</taxon>
    </lineage>
</organism>
<comment type="caution">
    <text evidence="1">The sequence shown here is derived from an EMBL/GenBank/DDBJ whole genome shotgun (WGS) entry which is preliminary data.</text>
</comment>